<gene>
    <name evidence="1" type="ORF">RZ517_05415</name>
</gene>
<evidence type="ECO:0000313" key="2">
    <source>
        <dbReference type="Proteomes" id="UP001364156"/>
    </source>
</evidence>
<dbReference type="Gene3D" id="2.60.120.620">
    <property type="entry name" value="q2cbj1_9rhob like domain"/>
    <property type="match status" value="1"/>
</dbReference>
<dbReference type="SUPFAM" id="SSF51197">
    <property type="entry name" value="Clavaminate synthase-like"/>
    <property type="match status" value="1"/>
</dbReference>
<reference evidence="1 2" key="1">
    <citation type="submission" date="2023-10" db="EMBL/GenBank/DDBJ databases">
        <title>Roseovarius strain S88 nov., isolated from a marine algae.</title>
        <authorList>
            <person name="Lee M.W."/>
            <person name="Lee J.K."/>
            <person name="Kim J.M."/>
            <person name="Choi D.G."/>
            <person name="Baek J.H."/>
            <person name="Bayburt H."/>
            <person name="Jung J.J."/>
            <person name="Han D.M."/>
            <person name="Jeon C.O."/>
        </authorList>
    </citation>
    <scope>NUCLEOTIDE SEQUENCE [LARGE SCALE GENOMIC DNA]</scope>
    <source>
        <strain evidence="1 2">S88</strain>
    </source>
</reference>
<organism evidence="1 2">
    <name type="scientific">Roseovarius phycicola</name>
    <dbReference type="NCBI Taxonomy" id="3080976"/>
    <lineage>
        <taxon>Bacteria</taxon>
        <taxon>Pseudomonadati</taxon>
        <taxon>Pseudomonadota</taxon>
        <taxon>Alphaproteobacteria</taxon>
        <taxon>Rhodobacterales</taxon>
        <taxon>Roseobacteraceae</taxon>
        <taxon>Roseovarius</taxon>
    </lineage>
</organism>
<protein>
    <submittedName>
        <fullName evidence="1">Phytanoyl-CoA dioxygenase family protein</fullName>
    </submittedName>
</protein>
<sequence length="293" mass="33012">MNHSEILSNPPRVLSQDERSFYFEQGYVVKEKAVGQDWLDRLNAAMVALVETTRNMTCSTQTYDLDAGHTAEHPRLRRIAYLDDLDPVFWDFCKDSPLTDLAADLLGPNVRFRECMINFKWAGGGQEVKWHQDFPFYPLTNTTVAQFLVCLNDVGPDQGPLQVVPKSHQGPFYDHYDEDDNWLGYIPDDRLTKAGLDTAVDLTGPAGTITVHHCATLHASRANLSKLGRPVLIVTYCACDAVGYTAVTYPSSNCLKVVRGEETKFARLEPMNMRMPPDWSDGYTSIFDHQEEA</sequence>
<keyword evidence="2" id="KW-1185">Reference proteome</keyword>
<dbReference type="Pfam" id="PF05721">
    <property type="entry name" value="PhyH"/>
    <property type="match status" value="1"/>
</dbReference>
<dbReference type="PANTHER" id="PTHR20883">
    <property type="entry name" value="PHYTANOYL-COA DIOXYGENASE DOMAIN CONTAINING 1"/>
    <property type="match status" value="1"/>
</dbReference>
<evidence type="ECO:0000313" key="1">
    <source>
        <dbReference type="EMBL" id="WWR47611.1"/>
    </source>
</evidence>
<dbReference type="PANTHER" id="PTHR20883:SF46">
    <property type="entry name" value="PHYTANOYL-COA HYDROXYLASE"/>
    <property type="match status" value="1"/>
</dbReference>
<dbReference type="RefSeq" id="WP_338550442.1">
    <property type="nucleotide sequence ID" value="NZ_CP146069.1"/>
</dbReference>
<proteinExistence type="predicted"/>
<dbReference type="EMBL" id="CP146069">
    <property type="protein sequence ID" value="WWR47611.1"/>
    <property type="molecule type" value="Genomic_DNA"/>
</dbReference>
<dbReference type="InterPro" id="IPR008775">
    <property type="entry name" value="Phytyl_CoA_dOase-like"/>
</dbReference>
<dbReference type="GO" id="GO:0051213">
    <property type="term" value="F:dioxygenase activity"/>
    <property type="evidence" value="ECO:0007669"/>
    <property type="project" value="UniProtKB-KW"/>
</dbReference>
<keyword evidence="1" id="KW-0560">Oxidoreductase</keyword>
<dbReference type="Proteomes" id="UP001364156">
    <property type="component" value="Chromosome"/>
</dbReference>
<accession>A0ABZ2HNW0</accession>
<name>A0ABZ2HNW0_9RHOB</name>
<keyword evidence="1" id="KW-0223">Dioxygenase</keyword>